<dbReference type="RefSeq" id="XP_008833074.1">
    <property type="nucleotide sequence ID" value="XM_008834852.1"/>
</dbReference>
<dbReference type="Ensembl" id="ENSNGAT00000008969.1">
    <property type="protein sequence ID" value="ENSNGAP00000005267.1"/>
    <property type="gene ID" value="ENSNGAG00000007403.1"/>
</dbReference>
<dbReference type="OMA" id="TLCMVCN"/>
<feature type="chain" id="PRO_5034373422" evidence="1">
    <location>
        <begin position="24"/>
        <end position="115"/>
    </location>
</feature>
<dbReference type="KEGG" id="ngi:103735548"/>
<reference evidence="2" key="2">
    <citation type="submission" date="2025-09" db="UniProtKB">
        <authorList>
            <consortium name="Ensembl"/>
        </authorList>
    </citation>
    <scope>IDENTIFICATION</scope>
</reference>
<gene>
    <name evidence="2" type="primary">LOC103735548</name>
</gene>
<dbReference type="CDD" id="cd23578">
    <property type="entry name" value="TFP_LU_ECD_PATE2"/>
    <property type="match status" value="1"/>
</dbReference>
<sequence>MGKFLLIILLLETFSLVFFRAEALMCKVCSSFKRGHCLVGKGNCTTNFYSQCRTRNFFIYSPKDGWLHNHTELDCSALCLFENAYYEYLKISTFCCKDQDFCNKFHGQIMTEKIY</sequence>
<dbReference type="GeneID" id="103735548"/>
<dbReference type="Proteomes" id="UP000694381">
    <property type="component" value="Unassembled WGS sequence"/>
</dbReference>
<dbReference type="InterPro" id="IPR059168">
    <property type="entry name" value="PATE2-like_ECD_3FTx"/>
</dbReference>
<feature type="signal peptide" evidence="1">
    <location>
        <begin position="1"/>
        <end position="23"/>
    </location>
</feature>
<evidence type="ECO:0000256" key="1">
    <source>
        <dbReference type="SAM" id="SignalP"/>
    </source>
</evidence>
<dbReference type="OrthoDB" id="9627400at2759"/>
<keyword evidence="1" id="KW-0732">Signal</keyword>
<proteinExistence type="predicted"/>
<evidence type="ECO:0000313" key="3">
    <source>
        <dbReference type="Proteomes" id="UP000694381"/>
    </source>
</evidence>
<dbReference type="AlphaFoldDB" id="A0A8C6W3R8"/>
<name>A0A8C6W3R8_NANGA</name>
<reference evidence="2" key="1">
    <citation type="submission" date="2025-08" db="UniProtKB">
        <authorList>
            <consortium name="Ensembl"/>
        </authorList>
    </citation>
    <scope>IDENTIFICATION</scope>
</reference>
<organism evidence="2 3">
    <name type="scientific">Nannospalax galili</name>
    <name type="common">Northern Israeli blind subterranean mole rat</name>
    <name type="synonym">Spalax galili</name>
    <dbReference type="NCBI Taxonomy" id="1026970"/>
    <lineage>
        <taxon>Eukaryota</taxon>
        <taxon>Metazoa</taxon>
        <taxon>Chordata</taxon>
        <taxon>Craniata</taxon>
        <taxon>Vertebrata</taxon>
        <taxon>Euteleostomi</taxon>
        <taxon>Mammalia</taxon>
        <taxon>Eutheria</taxon>
        <taxon>Euarchontoglires</taxon>
        <taxon>Glires</taxon>
        <taxon>Rodentia</taxon>
        <taxon>Myomorpha</taxon>
        <taxon>Muroidea</taxon>
        <taxon>Spalacidae</taxon>
        <taxon>Spalacinae</taxon>
        <taxon>Nannospalax</taxon>
    </lineage>
</organism>
<protein>
    <submittedName>
        <fullName evidence="2">Secreted seminal-vesicle Ly-6 protein 1-like</fullName>
    </submittedName>
</protein>
<accession>A0A8C6W3R8</accession>
<evidence type="ECO:0000313" key="2">
    <source>
        <dbReference type="Ensembl" id="ENSNGAP00000005267.1"/>
    </source>
</evidence>
<keyword evidence="3" id="KW-1185">Reference proteome</keyword>
<dbReference type="GeneTree" id="ENSGT00510000050146"/>